<evidence type="ECO:0000313" key="1">
    <source>
        <dbReference type="EMBL" id="MSS64831.1"/>
    </source>
</evidence>
<gene>
    <name evidence="1" type="ORF">FYJ58_13290</name>
</gene>
<dbReference type="RefSeq" id="WP_154520215.1">
    <property type="nucleotide sequence ID" value="NZ_VUMT01000031.1"/>
</dbReference>
<name>A0A6L5Y259_9FIRM</name>
<organism evidence="1 2">
    <name type="scientific">Velocimicrobium porci</name>
    <dbReference type="NCBI Taxonomy" id="2606634"/>
    <lineage>
        <taxon>Bacteria</taxon>
        <taxon>Bacillati</taxon>
        <taxon>Bacillota</taxon>
        <taxon>Clostridia</taxon>
        <taxon>Lachnospirales</taxon>
        <taxon>Lachnospiraceae</taxon>
        <taxon>Velocimicrobium</taxon>
    </lineage>
</organism>
<evidence type="ECO:0000313" key="2">
    <source>
        <dbReference type="Proteomes" id="UP000482209"/>
    </source>
</evidence>
<dbReference type="EMBL" id="VUMT01000031">
    <property type="protein sequence ID" value="MSS64831.1"/>
    <property type="molecule type" value="Genomic_DNA"/>
</dbReference>
<reference evidence="1 2" key="1">
    <citation type="submission" date="2019-08" db="EMBL/GenBank/DDBJ databases">
        <title>In-depth cultivation of the pig gut microbiome towards novel bacterial diversity and tailored functional studies.</title>
        <authorList>
            <person name="Wylensek D."/>
            <person name="Hitch T.C.A."/>
            <person name="Clavel T."/>
        </authorList>
    </citation>
    <scope>NUCLEOTIDE SEQUENCE [LARGE SCALE GENOMIC DNA]</scope>
    <source>
        <strain evidence="1 2">WCA-693-APC-MOT-I</strain>
    </source>
</reference>
<dbReference type="AlphaFoldDB" id="A0A6L5Y259"/>
<protein>
    <submittedName>
        <fullName evidence="1">Uncharacterized protein</fullName>
    </submittedName>
</protein>
<keyword evidence="2" id="KW-1185">Reference proteome</keyword>
<comment type="caution">
    <text evidence="1">The sequence shown here is derived from an EMBL/GenBank/DDBJ whole genome shotgun (WGS) entry which is preliminary data.</text>
</comment>
<dbReference type="Proteomes" id="UP000482209">
    <property type="component" value="Unassembled WGS sequence"/>
</dbReference>
<accession>A0A6L5Y259</accession>
<sequence>MFQLIPHNQNLPDDICLIKHLEGRNKRQYYAPSILVHDAELLIGDKELEEVLDYRQVYGSKFLVVDIAVQNNSYLPVAGRKVGLYYVEQEHAQNKNLWKRIKTISGNEKVEIGRVLPCQEGWTQESFSFLLEEEKPYFLIASLDEEENETILDSEFVDLNQLNESYYWCILDSKNITGEVNSI</sequence>
<proteinExistence type="predicted"/>